<dbReference type="EMBL" id="JADSJP010000011">
    <property type="protein sequence ID" value="MBG2879352.1"/>
    <property type="molecule type" value="Genomic_DNA"/>
</dbReference>
<protein>
    <submittedName>
        <fullName evidence="1">Uncharacterized protein</fullName>
    </submittedName>
</protein>
<organism evidence="1 2">
    <name type="scientific">Proteus alimentorum</name>
    <dbReference type="NCBI Taxonomy" id="1973495"/>
    <lineage>
        <taxon>Bacteria</taxon>
        <taxon>Pseudomonadati</taxon>
        <taxon>Pseudomonadota</taxon>
        <taxon>Gammaproteobacteria</taxon>
        <taxon>Enterobacterales</taxon>
        <taxon>Morganellaceae</taxon>
        <taxon>Proteus</taxon>
    </lineage>
</organism>
<evidence type="ECO:0000313" key="1">
    <source>
        <dbReference type="EMBL" id="MBG2879352.1"/>
    </source>
</evidence>
<evidence type="ECO:0000313" key="2">
    <source>
        <dbReference type="Proteomes" id="UP000614721"/>
    </source>
</evidence>
<sequence length="54" mass="6253">MSKTTDQLINNLKHNFKLLETIYQSGLSIYYNTDVIHDAIDAIMDELRRRGVAI</sequence>
<dbReference type="RefSeq" id="WP_167392489.1">
    <property type="nucleotide sequence ID" value="NZ_JADRYY010000009.1"/>
</dbReference>
<reference evidence="1 2" key="1">
    <citation type="submission" date="2020-11" db="EMBL/GenBank/DDBJ databases">
        <title>Enhanced detection system for hospital associated transmission using whole genome sequencing surveillance.</title>
        <authorList>
            <person name="Harrison L.H."/>
            <person name="Van Tyne D."/>
            <person name="Marsh J.W."/>
            <person name="Griffith M.P."/>
            <person name="Snyder D.J."/>
            <person name="Cooper V.S."/>
            <person name="Mustapha M."/>
        </authorList>
    </citation>
    <scope>NUCLEOTIDE SEQUENCE [LARGE SCALE GENOMIC DNA]</scope>
    <source>
        <strain evidence="1 2">PR00075</strain>
    </source>
</reference>
<proteinExistence type="predicted"/>
<accession>A0ABS0ITJ4</accession>
<gene>
    <name evidence="1" type="ORF">I4902_08740</name>
</gene>
<comment type="caution">
    <text evidence="1">The sequence shown here is derived from an EMBL/GenBank/DDBJ whole genome shotgun (WGS) entry which is preliminary data.</text>
</comment>
<name>A0ABS0ITJ4_9GAMM</name>
<keyword evidence="2" id="KW-1185">Reference proteome</keyword>
<dbReference type="Proteomes" id="UP000614721">
    <property type="component" value="Unassembled WGS sequence"/>
</dbReference>